<name>A0A495A2A2_9BACI</name>
<dbReference type="Proteomes" id="UP000269301">
    <property type="component" value="Unassembled WGS sequence"/>
</dbReference>
<sequence>MQIIAEQPYVKVERQVNSIEQVDIEHQRTLYLYHEKVVTEHREFPIKDIMDVSYRLIGDKGGLLYLHTSKGVYSYIVKTSPEEFVLKCKEHIYNK</sequence>
<protein>
    <recommendedName>
        <fullName evidence="3">GRAM domain-containing protein</fullName>
    </recommendedName>
</protein>
<keyword evidence="2" id="KW-1185">Reference proteome</keyword>
<dbReference type="AlphaFoldDB" id="A0A495A2A2"/>
<reference evidence="1 2" key="1">
    <citation type="journal article" date="2016" name="Int. J. Syst. Evol. Microbiol.">
        <title>Oceanobacillus halophilus sp. nov., a novel moderately halophilic bacterium from a hypersaline lake.</title>
        <authorList>
            <person name="Amoozegar M.A."/>
            <person name="Bagheri M."/>
            <person name="Makhdoumi A."/>
            <person name="Nikou M.M."/>
            <person name="Fazeli S.A.S."/>
            <person name="Schumann P."/>
            <person name="Sproer C."/>
            <person name="Sanchez-Porro C."/>
            <person name="Ventosa A."/>
        </authorList>
    </citation>
    <scope>NUCLEOTIDE SEQUENCE [LARGE SCALE GENOMIC DNA]</scope>
    <source>
        <strain evidence="1 2">DSM 23996</strain>
    </source>
</reference>
<accession>A0A495A2A2</accession>
<evidence type="ECO:0008006" key="3">
    <source>
        <dbReference type="Google" id="ProtNLM"/>
    </source>
</evidence>
<dbReference type="RefSeq" id="WP_121204292.1">
    <property type="nucleotide sequence ID" value="NZ_RBZP01000006.1"/>
</dbReference>
<proteinExistence type="predicted"/>
<comment type="caution">
    <text evidence="1">The sequence shown here is derived from an EMBL/GenBank/DDBJ whole genome shotgun (WGS) entry which is preliminary data.</text>
</comment>
<evidence type="ECO:0000313" key="1">
    <source>
        <dbReference type="EMBL" id="RKQ33562.1"/>
    </source>
</evidence>
<dbReference type="EMBL" id="RBZP01000006">
    <property type="protein sequence ID" value="RKQ33562.1"/>
    <property type="molecule type" value="Genomic_DNA"/>
</dbReference>
<gene>
    <name evidence="1" type="ORF">D8M06_10165</name>
</gene>
<dbReference type="OrthoDB" id="2691759at2"/>
<evidence type="ECO:0000313" key="2">
    <source>
        <dbReference type="Proteomes" id="UP000269301"/>
    </source>
</evidence>
<organism evidence="1 2">
    <name type="scientific">Oceanobacillus halophilus</name>
    <dbReference type="NCBI Taxonomy" id="930130"/>
    <lineage>
        <taxon>Bacteria</taxon>
        <taxon>Bacillati</taxon>
        <taxon>Bacillota</taxon>
        <taxon>Bacilli</taxon>
        <taxon>Bacillales</taxon>
        <taxon>Bacillaceae</taxon>
        <taxon>Oceanobacillus</taxon>
    </lineage>
</organism>